<gene>
    <name evidence="2" type="ORF">M9458_015723</name>
</gene>
<organism evidence="2 3">
    <name type="scientific">Cirrhinus mrigala</name>
    <name type="common">Mrigala</name>
    <dbReference type="NCBI Taxonomy" id="683832"/>
    <lineage>
        <taxon>Eukaryota</taxon>
        <taxon>Metazoa</taxon>
        <taxon>Chordata</taxon>
        <taxon>Craniata</taxon>
        <taxon>Vertebrata</taxon>
        <taxon>Euteleostomi</taxon>
        <taxon>Actinopterygii</taxon>
        <taxon>Neopterygii</taxon>
        <taxon>Teleostei</taxon>
        <taxon>Ostariophysi</taxon>
        <taxon>Cypriniformes</taxon>
        <taxon>Cyprinidae</taxon>
        <taxon>Labeoninae</taxon>
        <taxon>Labeonini</taxon>
        <taxon>Cirrhinus</taxon>
    </lineage>
</organism>
<protein>
    <submittedName>
        <fullName evidence="2">Uncharacterized protein</fullName>
    </submittedName>
</protein>
<keyword evidence="3" id="KW-1185">Reference proteome</keyword>
<dbReference type="Proteomes" id="UP001529510">
    <property type="component" value="Unassembled WGS sequence"/>
</dbReference>
<feature type="non-terminal residue" evidence="2">
    <location>
        <position position="1"/>
    </location>
</feature>
<evidence type="ECO:0000313" key="3">
    <source>
        <dbReference type="Proteomes" id="UP001529510"/>
    </source>
</evidence>
<comment type="caution">
    <text evidence="2">The sequence shown here is derived from an EMBL/GenBank/DDBJ whole genome shotgun (WGS) entry which is preliminary data.</text>
</comment>
<feature type="region of interest" description="Disordered" evidence="1">
    <location>
        <begin position="1"/>
        <end position="78"/>
    </location>
</feature>
<dbReference type="EMBL" id="JAMKFB020000007">
    <property type="protein sequence ID" value="KAL0188624.1"/>
    <property type="molecule type" value="Genomic_DNA"/>
</dbReference>
<sequence length="78" mass="8345">GVALDTSNLPMEPPPPYPLYQQTQQPLQQQQQPPPQSHPIQGCSNDPQVANSSNNSTNNSTSLCPRCTTSSSTSIPVL</sequence>
<feature type="compositionally biased region" description="Low complexity" evidence="1">
    <location>
        <begin position="19"/>
        <end position="31"/>
    </location>
</feature>
<evidence type="ECO:0000256" key="1">
    <source>
        <dbReference type="SAM" id="MobiDB-lite"/>
    </source>
</evidence>
<feature type="compositionally biased region" description="Polar residues" evidence="1">
    <location>
        <begin position="67"/>
        <end position="78"/>
    </location>
</feature>
<proteinExistence type="predicted"/>
<reference evidence="2 3" key="1">
    <citation type="submission" date="2024-05" db="EMBL/GenBank/DDBJ databases">
        <title>Genome sequencing and assembly of Indian major carp, Cirrhinus mrigala (Hamilton, 1822).</title>
        <authorList>
            <person name="Mohindra V."/>
            <person name="Chowdhury L.M."/>
            <person name="Lal K."/>
            <person name="Jena J.K."/>
        </authorList>
    </citation>
    <scope>NUCLEOTIDE SEQUENCE [LARGE SCALE GENOMIC DNA]</scope>
    <source>
        <strain evidence="2">CM1030</strain>
        <tissue evidence="2">Blood</tissue>
    </source>
</reference>
<evidence type="ECO:0000313" key="2">
    <source>
        <dbReference type="EMBL" id="KAL0188624.1"/>
    </source>
</evidence>
<name>A0ABD0QR16_CIRMR</name>
<feature type="compositionally biased region" description="Polar residues" evidence="1">
    <location>
        <begin position="38"/>
        <end position="50"/>
    </location>
</feature>
<feature type="non-terminal residue" evidence="2">
    <location>
        <position position="78"/>
    </location>
</feature>
<feature type="compositionally biased region" description="Low complexity" evidence="1">
    <location>
        <begin position="51"/>
        <end position="62"/>
    </location>
</feature>
<dbReference type="AlphaFoldDB" id="A0ABD0QR16"/>
<accession>A0ABD0QR16</accession>